<feature type="compositionally biased region" description="Basic and acidic residues" evidence="1">
    <location>
        <begin position="54"/>
        <end position="84"/>
    </location>
</feature>
<reference evidence="2" key="1">
    <citation type="submission" date="2020-08" db="EMBL/GenBank/DDBJ databases">
        <title>Multicomponent nature underlies the extraordinary mechanical properties of spider dragline silk.</title>
        <authorList>
            <person name="Kono N."/>
            <person name="Nakamura H."/>
            <person name="Mori M."/>
            <person name="Yoshida Y."/>
            <person name="Ohtoshi R."/>
            <person name="Malay A.D."/>
            <person name="Moran D.A.P."/>
            <person name="Tomita M."/>
            <person name="Numata K."/>
            <person name="Arakawa K."/>
        </authorList>
    </citation>
    <scope>NUCLEOTIDE SEQUENCE</scope>
</reference>
<evidence type="ECO:0000313" key="3">
    <source>
        <dbReference type="Proteomes" id="UP000887013"/>
    </source>
</evidence>
<feature type="region of interest" description="Disordered" evidence="1">
    <location>
        <begin position="23"/>
        <end position="84"/>
    </location>
</feature>
<gene>
    <name evidence="2" type="ORF">NPIL_398801</name>
</gene>
<dbReference type="Proteomes" id="UP000887013">
    <property type="component" value="Unassembled WGS sequence"/>
</dbReference>
<protein>
    <submittedName>
        <fullName evidence="2">Uncharacterized protein</fullName>
    </submittedName>
</protein>
<proteinExistence type="predicted"/>
<organism evidence="2 3">
    <name type="scientific">Nephila pilipes</name>
    <name type="common">Giant wood spider</name>
    <name type="synonym">Nephila maculata</name>
    <dbReference type="NCBI Taxonomy" id="299642"/>
    <lineage>
        <taxon>Eukaryota</taxon>
        <taxon>Metazoa</taxon>
        <taxon>Ecdysozoa</taxon>
        <taxon>Arthropoda</taxon>
        <taxon>Chelicerata</taxon>
        <taxon>Arachnida</taxon>
        <taxon>Araneae</taxon>
        <taxon>Araneomorphae</taxon>
        <taxon>Entelegynae</taxon>
        <taxon>Araneoidea</taxon>
        <taxon>Nephilidae</taxon>
        <taxon>Nephila</taxon>
    </lineage>
</organism>
<name>A0A8X6R409_NEPPI</name>
<accession>A0A8X6R409</accession>
<comment type="caution">
    <text evidence="2">The sequence shown here is derived from an EMBL/GenBank/DDBJ whole genome shotgun (WGS) entry which is preliminary data.</text>
</comment>
<dbReference type="EMBL" id="BMAW01039738">
    <property type="protein sequence ID" value="GFU56942.1"/>
    <property type="molecule type" value="Genomic_DNA"/>
</dbReference>
<evidence type="ECO:0000256" key="1">
    <source>
        <dbReference type="SAM" id="MobiDB-lite"/>
    </source>
</evidence>
<sequence length="84" mass="9691">MEVYDEEFNSGILGVIAVRMKNEKKDSARNRKKKSDNRKDMEFQSQEMLLLMEGSRHETGTNRSTELADGKKKEGRNVGEKIEI</sequence>
<evidence type="ECO:0000313" key="2">
    <source>
        <dbReference type="EMBL" id="GFU56942.1"/>
    </source>
</evidence>
<keyword evidence="3" id="KW-1185">Reference proteome</keyword>
<dbReference type="AlphaFoldDB" id="A0A8X6R409"/>